<dbReference type="EMBL" id="BTSX01000003">
    <property type="protein sequence ID" value="GMS90104.1"/>
    <property type="molecule type" value="Genomic_DNA"/>
</dbReference>
<name>A0AAV5T8R8_9BILA</name>
<dbReference type="Proteomes" id="UP001432027">
    <property type="component" value="Unassembled WGS sequence"/>
</dbReference>
<feature type="non-terminal residue" evidence="1">
    <location>
        <position position="70"/>
    </location>
</feature>
<proteinExistence type="predicted"/>
<comment type="caution">
    <text evidence="1">The sequence shown here is derived from an EMBL/GenBank/DDBJ whole genome shotgun (WGS) entry which is preliminary data.</text>
</comment>
<dbReference type="AlphaFoldDB" id="A0AAV5T8R8"/>
<evidence type="ECO:0000313" key="1">
    <source>
        <dbReference type="EMBL" id="GMS90104.1"/>
    </source>
</evidence>
<organism evidence="1 2">
    <name type="scientific">Pristionchus entomophagus</name>
    <dbReference type="NCBI Taxonomy" id="358040"/>
    <lineage>
        <taxon>Eukaryota</taxon>
        <taxon>Metazoa</taxon>
        <taxon>Ecdysozoa</taxon>
        <taxon>Nematoda</taxon>
        <taxon>Chromadorea</taxon>
        <taxon>Rhabditida</taxon>
        <taxon>Rhabditina</taxon>
        <taxon>Diplogasteromorpha</taxon>
        <taxon>Diplogasteroidea</taxon>
        <taxon>Neodiplogasteridae</taxon>
        <taxon>Pristionchus</taxon>
    </lineage>
</organism>
<reference evidence="1" key="1">
    <citation type="submission" date="2023-10" db="EMBL/GenBank/DDBJ databases">
        <title>Genome assembly of Pristionchus species.</title>
        <authorList>
            <person name="Yoshida K."/>
            <person name="Sommer R.J."/>
        </authorList>
    </citation>
    <scope>NUCLEOTIDE SEQUENCE</scope>
    <source>
        <strain evidence="1">RS0144</strain>
    </source>
</reference>
<evidence type="ECO:0000313" key="2">
    <source>
        <dbReference type="Proteomes" id="UP001432027"/>
    </source>
</evidence>
<sequence>LQKIDDMTRLNCKMHTKEEMVKATQVRAFFRLAESRINNMSSVIQQDEGRWNSHQHHFMPVFTNFATQDD</sequence>
<gene>
    <name evidence="1" type="ORF">PENTCL1PPCAC_12279</name>
</gene>
<protein>
    <submittedName>
        <fullName evidence="1">Uncharacterized protein</fullName>
    </submittedName>
</protein>
<feature type="non-terminal residue" evidence="1">
    <location>
        <position position="1"/>
    </location>
</feature>
<keyword evidence="2" id="KW-1185">Reference proteome</keyword>
<accession>A0AAV5T8R8</accession>